<dbReference type="PANTHER" id="PTHR48106:SF18">
    <property type="entry name" value="QUINONE OXIDOREDUCTASE PIG3"/>
    <property type="match status" value="1"/>
</dbReference>
<dbReference type="Proteomes" id="UP000009168">
    <property type="component" value="Unassembled WGS sequence"/>
</dbReference>
<dbReference type="eggNOG" id="KOG0025">
    <property type="taxonomic scope" value="Eukaryota"/>
</dbReference>
<dbReference type="HOGENOM" id="CLU_026673_17_2_1"/>
<dbReference type="PANTHER" id="PTHR48106">
    <property type="entry name" value="QUINONE OXIDOREDUCTASE PIG3-RELATED"/>
    <property type="match status" value="1"/>
</dbReference>
<dbReference type="InterPro" id="IPR036291">
    <property type="entry name" value="NAD(P)-bd_dom_sf"/>
</dbReference>
<name>I7MLA1_TETTS</name>
<sequence length="350" mass="38819">MQTVPPTMKALVLEKYGAPPIYVDVPVPRPGHSEILVKIIVSPINPADLSFMKGYYSSQKKIPVTLGSEGAGIVVDAGADPYAMSLIGKKVSILVEKGQHGCFAEYAVAEAIQAIPFPDNYSFEEGASGLVNPLSVVLMFKKVQEREDRAVVNNPAASALGRMLYRICKHNNIPVINIVRRKEQANLLRAEEGCEHILITDEPNFEEDLRSLSEKLDATISFDAVGGPLAGVILKNMPDGSTAYIYGNLSMKNSEASQFDLIFKKKKIKGFWLSTQLKRIDRKQLLELYAQIGPMYRDVLATKYIKKYPLFQIGDAVRFYLKHMSEGKILLSTLVNKVEEIPYAPQAARL</sequence>
<evidence type="ECO:0000313" key="4">
    <source>
        <dbReference type="EMBL" id="EAS01454.1"/>
    </source>
</evidence>
<evidence type="ECO:0000256" key="1">
    <source>
        <dbReference type="ARBA" id="ARBA00022857"/>
    </source>
</evidence>
<dbReference type="OrthoDB" id="415383at2759"/>
<dbReference type="InterPro" id="IPR013154">
    <property type="entry name" value="ADH-like_N"/>
</dbReference>
<evidence type="ECO:0000259" key="3">
    <source>
        <dbReference type="SMART" id="SM00829"/>
    </source>
</evidence>
<dbReference type="InParanoid" id="I7MLA1"/>
<keyword evidence="1" id="KW-0521">NADP</keyword>
<dbReference type="STRING" id="312017.I7MLA1"/>
<dbReference type="Gene3D" id="3.90.180.10">
    <property type="entry name" value="Medium-chain alcohol dehydrogenases, catalytic domain"/>
    <property type="match status" value="1"/>
</dbReference>
<dbReference type="Gene3D" id="3.40.50.720">
    <property type="entry name" value="NAD(P)-binding Rossmann-like Domain"/>
    <property type="match status" value="1"/>
</dbReference>
<dbReference type="InterPro" id="IPR013149">
    <property type="entry name" value="ADH-like_C"/>
</dbReference>
<evidence type="ECO:0000313" key="5">
    <source>
        <dbReference type="Proteomes" id="UP000009168"/>
    </source>
</evidence>
<dbReference type="GO" id="GO:0070402">
    <property type="term" value="F:NADPH binding"/>
    <property type="evidence" value="ECO:0007669"/>
    <property type="project" value="TreeGrafter"/>
</dbReference>
<accession>I7MLA1</accession>
<dbReference type="GO" id="GO:0016651">
    <property type="term" value="F:oxidoreductase activity, acting on NAD(P)H"/>
    <property type="evidence" value="ECO:0007669"/>
    <property type="project" value="TreeGrafter"/>
</dbReference>
<dbReference type="SUPFAM" id="SSF51735">
    <property type="entry name" value="NAD(P)-binding Rossmann-fold domains"/>
    <property type="match status" value="1"/>
</dbReference>
<dbReference type="KEGG" id="tet:TTHERM_00151670"/>
<proteinExistence type="predicted"/>
<protein>
    <submittedName>
        <fullName evidence="4">Zinc-binding dehydrogenase family oxidoreductase</fullName>
    </submittedName>
</protein>
<organism evidence="4 5">
    <name type="scientific">Tetrahymena thermophila (strain SB210)</name>
    <dbReference type="NCBI Taxonomy" id="312017"/>
    <lineage>
        <taxon>Eukaryota</taxon>
        <taxon>Sar</taxon>
        <taxon>Alveolata</taxon>
        <taxon>Ciliophora</taxon>
        <taxon>Intramacronucleata</taxon>
        <taxon>Oligohymenophorea</taxon>
        <taxon>Hymenostomatida</taxon>
        <taxon>Tetrahymenina</taxon>
        <taxon>Tetrahymenidae</taxon>
        <taxon>Tetrahymena</taxon>
    </lineage>
</organism>
<reference evidence="5" key="1">
    <citation type="journal article" date="2006" name="PLoS Biol.">
        <title>Macronuclear genome sequence of the ciliate Tetrahymena thermophila, a model eukaryote.</title>
        <authorList>
            <person name="Eisen J.A."/>
            <person name="Coyne R.S."/>
            <person name="Wu M."/>
            <person name="Wu D."/>
            <person name="Thiagarajan M."/>
            <person name="Wortman J.R."/>
            <person name="Badger J.H."/>
            <person name="Ren Q."/>
            <person name="Amedeo P."/>
            <person name="Jones K.M."/>
            <person name="Tallon L.J."/>
            <person name="Delcher A.L."/>
            <person name="Salzberg S.L."/>
            <person name="Silva J.C."/>
            <person name="Haas B.J."/>
            <person name="Majoros W.H."/>
            <person name="Farzad M."/>
            <person name="Carlton J.M."/>
            <person name="Smith R.K. Jr."/>
            <person name="Garg J."/>
            <person name="Pearlman R.E."/>
            <person name="Karrer K.M."/>
            <person name="Sun L."/>
            <person name="Manning G."/>
            <person name="Elde N.C."/>
            <person name="Turkewitz A.P."/>
            <person name="Asai D.J."/>
            <person name="Wilkes D.E."/>
            <person name="Wang Y."/>
            <person name="Cai H."/>
            <person name="Collins K."/>
            <person name="Stewart B.A."/>
            <person name="Lee S.R."/>
            <person name="Wilamowska K."/>
            <person name="Weinberg Z."/>
            <person name="Ruzzo W.L."/>
            <person name="Wloga D."/>
            <person name="Gaertig J."/>
            <person name="Frankel J."/>
            <person name="Tsao C.-C."/>
            <person name="Gorovsky M.A."/>
            <person name="Keeling P.J."/>
            <person name="Waller R.F."/>
            <person name="Patron N.J."/>
            <person name="Cherry J.M."/>
            <person name="Stover N.A."/>
            <person name="Krieger C.J."/>
            <person name="del Toro C."/>
            <person name="Ryder H.F."/>
            <person name="Williamson S.C."/>
            <person name="Barbeau R.A."/>
            <person name="Hamilton E.P."/>
            <person name="Orias E."/>
        </authorList>
    </citation>
    <scope>NUCLEOTIDE SEQUENCE [LARGE SCALE GENOMIC DNA]</scope>
    <source>
        <strain evidence="5">SB210</strain>
    </source>
</reference>
<dbReference type="RefSeq" id="XP_001021700.1">
    <property type="nucleotide sequence ID" value="XM_001021700.3"/>
</dbReference>
<dbReference type="InterPro" id="IPR011032">
    <property type="entry name" value="GroES-like_sf"/>
</dbReference>
<dbReference type="EMBL" id="GG662603">
    <property type="protein sequence ID" value="EAS01454.1"/>
    <property type="molecule type" value="Genomic_DNA"/>
</dbReference>
<evidence type="ECO:0000256" key="2">
    <source>
        <dbReference type="ARBA" id="ARBA00023002"/>
    </source>
</evidence>
<dbReference type="SMART" id="SM00829">
    <property type="entry name" value="PKS_ER"/>
    <property type="match status" value="1"/>
</dbReference>
<dbReference type="CDD" id="cd08291">
    <property type="entry name" value="ETR_like_1"/>
    <property type="match status" value="1"/>
</dbReference>
<gene>
    <name evidence="4" type="ORF">TTHERM_00151670</name>
</gene>
<dbReference type="SUPFAM" id="SSF50129">
    <property type="entry name" value="GroES-like"/>
    <property type="match status" value="1"/>
</dbReference>
<keyword evidence="2" id="KW-0560">Oxidoreductase</keyword>
<dbReference type="GeneID" id="7840035"/>
<dbReference type="AlphaFoldDB" id="I7MLA1"/>
<dbReference type="Pfam" id="PF08240">
    <property type="entry name" value="ADH_N"/>
    <property type="match status" value="1"/>
</dbReference>
<dbReference type="Pfam" id="PF00107">
    <property type="entry name" value="ADH_zinc_N"/>
    <property type="match status" value="1"/>
</dbReference>
<keyword evidence="5" id="KW-1185">Reference proteome</keyword>
<dbReference type="InterPro" id="IPR020843">
    <property type="entry name" value="ER"/>
</dbReference>
<feature type="domain" description="Enoyl reductase (ER)" evidence="3">
    <location>
        <begin position="17"/>
        <end position="331"/>
    </location>
</feature>